<dbReference type="STRING" id="7719.ENSCINP00000030792"/>
<feature type="domain" description="Complex 1 LYR protein" evidence="16">
    <location>
        <begin position="14"/>
        <end position="78"/>
    </location>
</feature>
<evidence type="ECO:0000256" key="10">
    <source>
        <dbReference type="ARBA" id="ARBA00022982"/>
    </source>
</evidence>
<dbReference type="PANTHER" id="PTHR12868">
    <property type="entry name" value="NADH-UBIQUINONE OXIDOREDUCTASE B22 SUBUNIT"/>
    <property type="match status" value="1"/>
</dbReference>
<dbReference type="Ensembl" id="ENSCINT00000032714.1">
    <property type="protein sequence ID" value="ENSCINP00000030792.1"/>
    <property type="gene ID" value="ENSCING00000018712.1"/>
</dbReference>
<keyword evidence="9" id="KW-0999">Mitochondrion inner membrane</keyword>
<dbReference type="OMA" id="CVFRDKY"/>
<evidence type="ECO:0000313" key="18">
    <source>
        <dbReference type="Proteomes" id="UP000008144"/>
    </source>
</evidence>
<dbReference type="GO" id="GO:0005743">
    <property type="term" value="C:mitochondrial inner membrane"/>
    <property type="evidence" value="ECO:0007669"/>
    <property type="project" value="UniProtKB-SubCell"/>
</dbReference>
<comment type="subunit">
    <text evidence="4">Mammalian complex I is composed of 45 different subunits.</text>
</comment>
<sequence>VPAGSLYKFLSHKRKVLSLYKRSLRHLECWCADQYGYGRTGFCYERTLLRARFDKYKNETDFKRATQLLRLGEEEFWENQHPFPLIFPEEPGGVMYERSWTHQLPETTMDHWEPQQKAMFPDYFDKREKWCETRMKTWPDEMKWLKESDKQNIEKGVSLTDELPAAKEKDGYPPFWWKTVTRALERPK</sequence>
<evidence type="ECO:0000256" key="5">
    <source>
        <dbReference type="ARBA" id="ARBA00018684"/>
    </source>
</evidence>
<evidence type="ECO:0000256" key="4">
    <source>
        <dbReference type="ARBA" id="ARBA00011790"/>
    </source>
</evidence>
<comment type="similarity">
    <text evidence="3">Belongs to the complex I LYR family.</text>
</comment>
<dbReference type="Proteomes" id="UP000008144">
    <property type="component" value="Chromosome 8"/>
</dbReference>
<evidence type="ECO:0000256" key="12">
    <source>
        <dbReference type="ARBA" id="ARBA00023128"/>
    </source>
</evidence>
<keyword evidence="12" id="KW-0496">Mitochondrion</keyword>
<evidence type="ECO:0000313" key="17">
    <source>
        <dbReference type="Ensembl" id="ENSCINP00000030792.1"/>
    </source>
</evidence>
<name>H2XMA9_CIOIN</name>
<dbReference type="CDD" id="cd20263">
    <property type="entry name" value="Complex1_LYR_NDUFB9_LYRM3"/>
    <property type="match status" value="1"/>
</dbReference>
<evidence type="ECO:0000256" key="9">
    <source>
        <dbReference type="ARBA" id="ARBA00022792"/>
    </source>
</evidence>
<evidence type="ECO:0000256" key="1">
    <source>
        <dbReference type="ARBA" id="ARBA00002920"/>
    </source>
</evidence>
<keyword evidence="10" id="KW-0249">Electron transport</keyword>
<reference evidence="17" key="3">
    <citation type="submission" date="2025-08" db="UniProtKB">
        <authorList>
            <consortium name="Ensembl"/>
        </authorList>
    </citation>
    <scope>IDENTIFICATION</scope>
</reference>
<reference evidence="17" key="2">
    <citation type="journal article" date="2008" name="Genome Biol.">
        <title>Improved genome assembly and evidence-based global gene model set for the chordate Ciona intestinalis: new insight into intron and operon populations.</title>
        <authorList>
            <person name="Satou Y."/>
            <person name="Mineta K."/>
            <person name="Ogasawara M."/>
            <person name="Sasakura Y."/>
            <person name="Shoguchi E."/>
            <person name="Ueno K."/>
            <person name="Yamada L."/>
            <person name="Matsumoto J."/>
            <person name="Wasserscheid J."/>
            <person name="Dewar K."/>
            <person name="Wiley G.B."/>
            <person name="Macmil S.L."/>
            <person name="Roe B.A."/>
            <person name="Zeller R.W."/>
            <person name="Hastings K.E."/>
            <person name="Lemaire P."/>
            <person name="Lindquist E."/>
            <person name="Endo T."/>
            <person name="Hotta K."/>
            <person name="Inaba K."/>
        </authorList>
    </citation>
    <scope>NUCLEOTIDE SEQUENCE [LARGE SCALE GENOMIC DNA]</scope>
    <source>
        <strain evidence="17">wild type</strain>
    </source>
</reference>
<accession>H2XMA9</accession>
<evidence type="ECO:0000256" key="11">
    <source>
        <dbReference type="ARBA" id="ARBA00022990"/>
    </source>
</evidence>
<evidence type="ECO:0000256" key="7">
    <source>
        <dbReference type="ARBA" id="ARBA00022553"/>
    </source>
</evidence>
<evidence type="ECO:0000259" key="16">
    <source>
        <dbReference type="Pfam" id="PF05347"/>
    </source>
</evidence>
<evidence type="ECO:0000256" key="8">
    <source>
        <dbReference type="ARBA" id="ARBA00022660"/>
    </source>
</evidence>
<evidence type="ECO:0000256" key="15">
    <source>
        <dbReference type="ARBA" id="ARBA00032528"/>
    </source>
</evidence>
<dbReference type="AlphaFoldDB" id="H2XMA9"/>
<dbReference type="InParanoid" id="H2XMA9"/>
<dbReference type="GeneTree" id="ENSGT00390000005809"/>
<evidence type="ECO:0000256" key="13">
    <source>
        <dbReference type="ARBA" id="ARBA00023136"/>
    </source>
</evidence>
<dbReference type="FunCoup" id="H2XMA9">
    <property type="interactions" value="295"/>
</dbReference>
<keyword evidence="18" id="KW-1185">Reference proteome</keyword>
<dbReference type="InterPro" id="IPR008011">
    <property type="entry name" value="Complex1_LYR_dom"/>
</dbReference>
<dbReference type="InterPro" id="IPR045292">
    <property type="entry name" value="Complex1_LYR_NDUFB9_LYRM3"/>
</dbReference>
<dbReference type="EMBL" id="EAAA01002712">
    <property type="status" value="NOT_ANNOTATED_CDS"/>
    <property type="molecule type" value="Genomic_DNA"/>
</dbReference>
<evidence type="ECO:0000256" key="2">
    <source>
        <dbReference type="ARBA" id="ARBA00004443"/>
    </source>
</evidence>
<keyword evidence="13" id="KW-0472">Membrane</keyword>
<keyword evidence="6" id="KW-0813">Transport</keyword>
<dbReference type="GO" id="GO:0045271">
    <property type="term" value="C:respiratory chain complex I"/>
    <property type="evidence" value="ECO:0000318"/>
    <property type="project" value="GO_Central"/>
</dbReference>
<reference evidence="17" key="4">
    <citation type="submission" date="2025-09" db="UniProtKB">
        <authorList>
            <consortium name="Ensembl"/>
        </authorList>
    </citation>
    <scope>IDENTIFICATION</scope>
</reference>
<dbReference type="InterPro" id="IPR033034">
    <property type="entry name" value="NDUFB9"/>
</dbReference>
<keyword evidence="8" id="KW-0679">Respiratory chain</keyword>
<comment type="function">
    <text evidence="1">Accessory subunit of the mitochondrial membrane respiratory chain NADH dehydrogenase (Complex I), that is believed to be not involved in catalysis. Complex I functions in the transfer of electrons from NADH to the respiratory chain. The immediate electron acceptor for the enzyme is believed to be ubiquinone.</text>
</comment>
<evidence type="ECO:0000256" key="3">
    <source>
        <dbReference type="ARBA" id="ARBA00009508"/>
    </source>
</evidence>
<dbReference type="PANTHER" id="PTHR12868:SF0">
    <property type="entry name" value="NADH DEHYDROGENASE [UBIQUINONE] 1 BETA SUBCOMPLEX SUBUNIT 9"/>
    <property type="match status" value="1"/>
</dbReference>
<reference evidence="18" key="1">
    <citation type="journal article" date="2002" name="Science">
        <title>The draft genome of Ciona intestinalis: insights into chordate and vertebrate origins.</title>
        <authorList>
            <person name="Dehal P."/>
            <person name="Satou Y."/>
            <person name="Campbell R.K."/>
            <person name="Chapman J."/>
            <person name="Degnan B."/>
            <person name="De Tomaso A."/>
            <person name="Davidson B."/>
            <person name="Di Gregorio A."/>
            <person name="Gelpke M."/>
            <person name="Goodstein D.M."/>
            <person name="Harafuji N."/>
            <person name="Hastings K.E."/>
            <person name="Ho I."/>
            <person name="Hotta K."/>
            <person name="Huang W."/>
            <person name="Kawashima T."/>
            <person name="Lemaire P."/>
            <person name="Martinez D."/>
            <person name="Meinertzhagen I.A."/>
            <person name="Necula S."/>
            <person name="Nonaka M."/>
            <person name="Putnam N."/>
            <person name="Rash S."/>
            <person name="Saiga H."/>
            <person name="Satake M."/>
            <person name="Terry A."/>
            <person name="Yamada L."/>
            <person name="Wang H.G."/>
            <person name="Awazu S."/>
            <person name="Azumi K."/>
            <person name="Boore J."/>
            <person name="Branno M."/>
            <person name="Chin-Bow S."/>
            <person name="DeSantis R."/>
            <person name="Doyle S."/>
            <person name="Francino P."/>
            <person name="Keys D.N."/>
            <person name="Haga S."/>
            <person name="Hayashi H."/>
            <person name="Hino K."/>
            <person name="Imai K.S."/>
            <person name="Inaba K."/>
            <person name="Kano S."/>
            <person name="Kobayashi K."/>
            <person name="Kobayashi M."/>
            <person name="Lee B.I."/>
            <person name="Makabe K.W."/>
            <person name="Manohar C."/>
            <person name="Matassi G."/>
            <person name="Medina M."/>
            <person name="Mochizuki Y."/>
            <person name="Mount S."/>
            <person name="Morishita T."/>
            <person name="Miura S."/>
            <person name="Nakayama A."/>
            <person name="Nishizaka S."/>
            <person name="Nomoto H."/>
            <person name="Ohta F."/>
            <person name="Oishi K."/>
            <person name="Rigoutsos I."/>
            <person name="Sano M."/>
            <person name="Sasaki A."/>
            <person name="Sasakura Y."/>
            <person name="Shoguchi E."/>
            <person name="Shin-i T."/>
            <person name="Spagnuolo A."/>
            <person name="Stainier D."/>
            <person name="Suzuki M.M."/>
            <person name="Tassy O."/>
            <person name="Takatori N."/>
            <person name="Tokuoka M."/>
            <person name="Yagi K."/>
            <person name="Yoshizaki F."/>
            <person name="Wada S."/>
            <person name="Zhang C."/>
            <person name="Hyatt P.D."/>
            <person name="Larimer F."/>
            <person name="Detter C."/>
            <person name="Doggett N."/>
            <person name="Glavina T."/>
            <person name="Hawkins T."/>
            <person name="Richardson P."/>
            <person name="Lucas S."/>
            <person name="Kohara Y."/>
            <person name="Levine M."/>
            <person name="Satoh N."/>
            <person name="Rokhsar D.S."/>
        </authorList>
    </citation>
    <scope>NUCLEOTIDE SEQUENCE [LARGE SCALE GENOMIC DNA]</scope>
</reference>
<dbReference type="GO" id="GO:0006120">
    <property type="term" value="P:mitochondrial electron transport, NADH to ubiquinone"/>
    <property type="evidence" value="ECO:0007669"/>
    <property type="project" value="InterPro"/>
</dbReference>
<organism evidence="17 18">
    <name type="scientific">Ciona intestinalis</name>
    <name type="common">Transparent sea squirt</name>
    <name type="synonym">Ascidia intestinalis</name>
    <dbReference type="NCBI Taxonomy" id="7719"/>
    <lineage>
        <taxon>Eukaryota</taxon>
        <taxon>Metazoa</taxon>
        <taxon>Chordata</taxon>
        <taxon>Tunicata</taxon>
        <taxon>Ascidiacea</taxon>
        <taxon>Phlebobranchia</taxon>
        <taxon>Cionidae</taxon>
        <taxon>Ciona</taxon>
    </lineage>
</organism>
<evidence type="ECO:0000256" key="6">
    <source>
        <dbReference type="ARBA" id="ARBA00022448"/>
    </source>
</evidence>
<dbReference type="HOGENOM" id="CLU_108081_0_0_1"/>
<dbReference type="Pfam" id="PF05347">
    <property type="entry name" value="Complex1_LYR"/>
    <property type="match status" value="1"/>
</dbReference>
<evidence type="ECO:0000256" key="14">
    <source>
        <dbReference type="ARBA" id="ARBA00030192"/>
    </source>
</evidence>
<protein>
    <recommendedName>
        <fullName evidence="5">NADH dehydrogenase [ubiquinone] 1 beta subcomplex subunit 9</fullName>
    </recommendedName>
    <alternativeName>
        <fullName evidence="14">Complex I-B22</fullName>
    </alternativeName>
    <alternativeName>
        <fullName evidence="15">NADH-ubiquinone oxidoreductase B22 subunit</fullName>
    </alternativeName>
</protein>
<proteinExistence type="inferred from homology"/>
<comment type="subcellular location">
    <subcellularLocation>
        <location evidence="2">Mitochondrion inner membrane</location>
        <topology evidence="2">Peripheral membrane protein</topology>
        <orientation evidence="2">Matrix side</orientation>
    </subcellularLocation>
</comment>
<keyword evidence="11" id="KW-0007">Acetylation</keyword>
<keyword evidence="7" id="KW-0597">Phosphoprotein</keyword>